<gene>
    <name evidence="1" type="ORF">P171DRAFT_195518</name>
</gene>
<sequence>MYGVHLRIRRLSLRMRKNAAARYVQPRLSLLQYHNFTSIKSTRHDPARAPSQSTSVNVAIHVIQPPSAQSADEPLPTKSAASVFDSMPSGSSDIIAIALGHLT</sequence>
<dbReference type="AlphaFoldDB" id="A0A9P4PVJ1"/>
<dbReference type="EMBL" id="MU001494">
    <property type="protein sequence ID" value="KAF2449561.1"/>
    <property type="molecule type" value="Genomic_DNA"/>
</dbReference>
<accession>A0A9P4PVJ1</accession>
<organism evidence="1 2">
    <name type="scientific">Karstenula rhodostoma CBS 690.94</name>
    <dbReference type="NCBI Taxonomy" id="1392251"/>
    <lineage>
        <taxon>Eukaryota</taxon>
        <taxon>Fungi</taxon>
        <taxon>Dikarya</taxon>
        <taxon>Ascomycota</taxon>
        <taxon>Pezizomycotina</taxon>
        <taxon>Dothideomycetes</taxon>
        <taxon>Pleosporomycetidae</taxon>
        <taxon>Pleosporales</taxon>
        <taxon>Massarineae</taxon>
        <taxon>Didymosphaeriaceae</taxon>
        <taxon>Karstenula</taxon>
    </lineage>
</organism>
<comment type="caution">
    <text evidence="1">The sequence shown here is derived from an EMBL/GenBank/DDBJ whole genome shotgun (WGS) entry which is preliminary data.</text>
</comment>
<dbReference type="Proteomes" id="UP000799764">
    <property type="component" value="Unassembled WGS sequence"/>
</dbReference>
<evidence type="ECO:0000313" key="2">
    <source>
        <dbReference type="Proteomes" id="UP000799764"/>
    </source>
</evidence>
<reference evidence="1" key="1">
    <citation type="journal article" date="2020" name="Stud. Mycol.">
        <title>101 Dothideomycetes genomes: a test case for predicting lifestyles and emergence of pathogens.</title>
        <authorList>
            <person name="Haridas S."/>
            <person name="Albert R."/>
            <person name="Binder M."/>
            <person name="Bloem J."/>
            <person name="Labutti K."/>
            <person name="Salamov A."/>
            <person name="Andreopoulos B."/>
            <person name="Baker S."/>
            <person name="Barry K."/>
            <person name="Bills G."/>
            <person name="Bluhm B."/>
            <person name="Cannon C."/>
            <person name="Castanera R."/>
            <person name="Culley D."/>
            <person name="Daum C."/>
            <person name="Ezra D."/>
            <person name="Gonzalez J."/>
            <person name="Henrissat B."/>
            <person name="Kuo A."/>
            <person name="Liang C."/>
            <person name="Lipzen A."/>
            <person name="Lutzoni F."/>
            <person name="Magnuson J."/>
            <person name="Mondo S."/>
            <person name="Nolan M."/>
            <person name="Ohm R."/>
            <person name="Pangilinan J."/>
            <person name="Park H.-J."/>
            <person name="Ramirez L."/>
            <person name="Alfaro M."/>
            <person name="Sun H."/>
            <person name="Tritt A."/>
            <person name="Yoshinaga Y."/>
            <person name="Zwiers L.-H."/>
            <person name="Turgeon B."/>
            <person name="Goodwin S."/>
            <person name="Spatafora J."/>
            <person name="Crous P."/>
            <person name="Grigoriev I."/>
        </authorList>
    </citation>
    <scope>NUCLEOTIDE SEQUENCE</scope>
    <source>
        <strain evidence="1">CBS 690.94</strain>
    </source>
</reference>
<name>A0A9P4PVJ1_9PLEO</name>
<proteinExistence type="predicted"/>
<evidence type="ECO:0000313" key="1">
    <source>
        <dbReference type="EMBL" id="KAF2449561.1"/>
    </source>
</evidence>
<keyword evidence="2" id="KW-1185">Reference proteome</keyword>
<protein>
    <submittedName>
        <fullName evidence="1">Uncharacterized protein</fullName>
    </submittedName>
</protein>